<accession>A0A1G6GD37</accession>
<keyword evidence="5" id="KW-0346">Stress response</keyword>
<feature type="domain" description="SHSP" evidence="4">
    <location>
        <begin position="20"/>
        <end position="131"/>
    </location>
</feature>
<reference evidence="5 6" key="1">
    <citation type="submission" date="2016-06" db="EMBL/GenBank/DDBJ databases">
        <authorList>
            <person name="Olsen C.W."/>
            <person name="Carey S."/>
            <person name="Hinshaw L."/>
            <person name="Karasin A.I."/>
        </authorList>
    </citation>
    <scope>NUCLEOTIDE SEQUENCE [LARGE SCALE GENOMIC DNA]</scope>
    <source>
        <strain evidence="5 6">LZ-22</strain>
    </source>
</reference>
<dbReference type="Gene3D" id="2.60.40.790">
    <property type="match status" value="1"/>
</dbReference>
<dbReference type="PROSITE" id="PS01031">
    <property type="entry name" value="SHSP"/>
    <property type="match status" value="1"/>
</dbReference>
<dbReference type="InterPro" id="IPR008978">
    <property type="entry name" value="HSP20-like_chaperone"/>
</dbReference>
<proteinExistence type="inferred from homology"/>
<comment type="similarity">
    <text evidence="1 2">Belongs to the small heat shock protein (HSP20) family.</text>
</comment>
<sequence length="150" mass="16467">MARTFDPFRDVDQLFSQALRTPASTAMPMDLYRDGDNYFVKIDLPGVDPSTIDVDLDDSTLTVRAERQPQAGEGVQWLTRERPVGTFARQLTLGKGVAAENINAEYTDGVLILTIPVAEAAKPRKISVTHTPSETLQGEIESEGNDNDSE</sequence>
<dbReference type="AlphaFoldDB" id="A0A1G6GD37"/>
<dbReference type="Proteomes" id="UP000199086">
    <property type="component" value="Unassembled WGS sequence"/>
</dbReference>
<protein>
    <submittedName>
        <fullName evidence="5">Heat shock protein Hsp20</fullName>
    </submittedName>
</protein>
<feature type="region of interest" description="Disordered" evidence="3">
    <location>
        <begin position="124"/>
        <end position="150"/>
    </location>
</feature>
<dbReference type="EMBL" id="FMYF01000001">
    <property type="protein sequence ID" value="SDB79884.1"/>
    <property type="molecule type" value="Genomic_DNA"/>
</dbReference>
<dbReference type="SUPFAM" id="SSF49764">
    <property type="entry name" value="HSP20-like chaperones"/>
    <property type="match status" value="1"/>
</dbReference>
<keyword evidence="6" id="KW-1185">Reference proteome</keyword>
<dbReference type="Pfam" id="PF00011">
    <property type="entry name" value="HSP20"/>
    <property type="match status" value="1"/>
</dbReference>
<dbReference type="InterPro" id="IPR002068">
    <property type="entry name" value="A-crystallin/Hsp20_dom"/>
</dbReference>
<dbReference type="InterPro" id="IPR031107">
    <property type="entry name" value="Small_HSP"/>
</dbReference>
<evidence type="ECO:0000259" key="4">
    <source>
        <dbReference type="PROSITE" id="PS01031"/>
    </source>
</evidence>
<dbReference type="CDD" id="cd06464">
    <property type="entry name" value="ACD_sHsps-like"/>
    <property type="match status" value="1"/>
</dbReference>
<evidence type="ECO:0000256" key="3">
    <source>
        <dbReference type="SAM" id="MobiDB-lite"/>
    </source>
</evidence>
<evidence type="ECO:0000256" key="2">
    <source>
        <dbReference type="RuleBase" id="RU003616"/>
    </source>
</evidence>
<evidence type="ECO:0000313" key="6">
    <source>
        <dbReference type="Proteomes" id="UP000199086"/>
    </source>
</evidence>
<name>A0A1G6GD37_9ACTN</name>
<dbReference type="OrthoDB" id="5242916at2"/>
<evidence type="ECO:0000313" key="5">
    <source>
        <dbReference type="EMBL" id="SDB79884.1"/>
    </source>
</evidence>
<dbReference type="PANTHER" id="PTHR11527">
    <property type="entry name" value="HEAT-SHOCK PROTEIN 20 FAMILY MEMBER"/>
    <property type="match status" value="1"/>
</dbReference>
<organism evidence="5 6">
    <name type="scientific">Raineyella antarctica</name>
    <dbReference type="NCBI Taxonomy" id="1577474"/>
    <lineage>
        <taxon>Bacteria</taxon>
        <taxon>Bacillati</taxon>
        <taxon>Actinomycetota</taxon>
        <taxon>Actinomycetes</taxon>
        <taxon>Propionibacteriales</taxon>
        <taxon>Propionibacteriaceae</taxon>
        <taxon>Raineyella</taxon>
    </lineage>
</organism>
<gene>
    <name evidence="5" type="ORF">GA0111570_101155</name>
</gene>
<feature type="compositionally biased region" description="Acidic residues" evidence="3">
    <location>
        <begin position="140"/>
        <end position="150"/>
    </location>
</feature>
<dbReference type="RefSeq" id="WP_092605392.1">
    <property type="nucleotide sequence ID" value="NZ_FMYF01000001.1"/>
</dbReference>
<dbReference type="STRING" id="1577474.GA0111570_101155"/>
<evidence type="ECO:0000256" key="1">
    <source>
        <dbReference type="PROSITE-ProRule" id="PRU00285"/>
    </source>
</evidence>